<gene>
    <name evidence="2" type="ORF">Cocul_01288</name>
</gene>
<accession>A0A0Q1DWB0</accession>
<dbReference type="EMBL" id="LKST01000002">
    <property type="protein sequence ID" value="KQB84486.1"/>
    <property type="molecule type" value="Genomic_DNA"/>
</dbReference>
<evidence type="ECO:0000313" key="3">
    <source>
        <dbReference type="Proteomes" id="UP000050517"/>
    </source>
</evidence>
<dbReference type="STRING" id="1544416.Cocul_01288"/>
<dbReference type="AlphaFoldDB" id="A0A0Q1DWB0"/>
<protein>
    <submittedName>
        <fullName evidence="2">Uncharacterized protein</fullName>
    </submittedName>
</protein>
<feature type="transmembrane region" description="Helical" evidence="1">
    <location>
        <begin position="15"/>
        <end position="43"/>
    </location>
</feature>
<comment type="caution">
    <text evidence="2">The sequence shown here is derived from an EMBL/GenBank/DDBJ whole genome shotgun (WGS) entry which is preliminary data.</text>
</comment>
<sequence length="111" mass="11594">MRNKRSVAWGGKEGYATVVGAVLCAALVGCAVLVVTLAGGVIAQHRAQVAADMAAIARAQTLWRGEDSCRAAEETARDNSAEMIRCQEEGVDVIVAVRIRGREAASRAGVV</sequence>
<dbReference type="NCBIfam" id="TIGR03816">
    <property type="entry name" value="tadE_like_DECH"/>
    <property type="match status" value="1"/>
</dbReference>
<keyword evidence="1" id="KW-0812">Transmembrane</keyword>
<name>A0A0Q1DWB0_9CORY</name>
<evidence type="ECO:0000256" key="1">
    <source>
        <dbReference type="SAM" id="Phobius"/>
    </source>
</evidence>
<organism evidence="2 3">
    <name type="scientific">Corynebacterium oculi</name>
    <dbReference type="NCBI Taxonomy" id="1544416"/>
    <lineage>
        <taxon>Bacteria</taxon>
        <taxon>Bacillati</taxon>
        <taxon>Actinomycetota</taxon>
        <taxon>Actinomycetes</taxon>
        <taxon>Mycobacteriales</taxon>
        <taxon>Corynebacteriaceae</taxon>
        <taxon>Corynebacterium</taxon>
    </lineage>
</organism>
<reference evidence="2 3" key="1">
    <citation type="submission" date="2015-10" db="EMBL/GenBank/DDBJ databases">
        <title>Corynebacteirum lowii and Corynebacterium oculi species nova, derived from human clinical disease and and emended description of Corynebacterium mastiditis.</title>
        <authorList>
            <person name="Bernard K."/>
            <person name="Pacheco A.L."/>
            <person name="Mcdougall C."/>
            <person name="Burtx T."/>
            <person name="Weibe D."/>
            <person name="Tyler S."/>
            <person name="Olson A.B."/>
            <person name="Cnockaert M."/>
            <person name="Eguchi H."/>
            <person name="Kuwahara T."/>
            <person name="Nakayama-Imaohji H."/>
            <person name="Boudewijins M."/>
            <person name="Van Hoecke F."/>
            <person name="Bernier A.-M."/>
            <person name="Vandamme P."/>
        </authorList>
    </citation>
    <scope>NUCLEOTIDE SEQUENCE [LARGE SCALE GENOMIC DNA]</scope>
    <source>
        <strain evidence="2 3">NML 130210</strain>
    </source>
</reference>
<dbReference type="InterPro" id="IPR021202">
    <property type="entry name" value="Rv3654c-like"/>
</dbReference>
<dbReference type="PATRIC" id="fig|1544416.3.peg.1294"/>
<dbReference type="Proteomes" id="UP000050517">
    <property type="component" value="Unassembled WGS sequence"/>
</dbReference>
<dbReference type="RefSeq" id="WP_069723581.1">
    <property type="nucleotide sequence ID" value="NZ_LKST01000002.1"/>
</dbReference>
<evidence type="ECO:0000313" key="2">
    <source>
        <dbReference type="EMBL" id="KQB84486.1"/>
    </source>
</evidence>
<dbReference type="OrthoDB" id="10001491at2"/>
<dbReference type="PROSITE" id="PS51257">
    <property type="entry name" value="PROKAR_LIPOPROTEIN"/>
    <property type="match status" value="1"/>
</dbReference>
<keyword evidence="3" id="KW-1185">Reference proteome</keyword>
<proteinExistence type="predicted"/>
<keyword evidence="1" id="KW-1133">Transmembrane helix</keyword>
<keyword evidence="1" id="KW-0472">Membrane</keyword>